<organism evidence="3 4">
    <name type="scientific">Nocardioides daphniae</name>
    <dbReference type="NCBI Taxonomy" id="402297"/>
    <lineage>
        <taxon>Bacteria</taxon>
        <taxon>Bacillati</taxon>
        <taxon>Actinomycetota</taxon>
        <taxon>Actinomycetes</taxon>
        <taxon>Propionibacteriales</taxon>
        <taxon>Nocardioidaceae</taxon>
        <taxon>Nocardioides</taxon>
    </lineage>
</organism>
<feature type="chain" id="PRO_5039253724" evidence="1">
    <location>
        <begin position="21"/>
        <end position="206"/>
    </location>
</feature>
<proteinExistence type="predicted"/>
<evidence type="ECO:0000256" key="1">
    <source>
        <dbReference type="SAM" id="SignalP"/>
    </source>
</evidence>
<evidence type="ECO:0000313" key="5">
    <source>
        <dbReference type="Proteomes" id="UP000630594"/>
    </source>
</evidence>
<evidence type="ECO:0000313" key="3">
    <source>
        <dbReference type="EMBL" id="QCC76042.1"/>
    </source>
</evidence>
<reference evidence="2" key="2">
    <citation type="journal article" date="2014" name="Int. J. Syst. Evol. Microbiol.">
        <title>Complete genome of a new Firmicutes species belonging to the dominant human colonic microbiota ('Ruminococcus bicirculans') reveals two chromosomes and a selective capacity to utilize plant glucans.</title>
        <authorList>
            <consortium name="NISC Comparative Sequencing Program"/>
            <person name="Wegmann U."/>
            <person name="Louis P."/>
            <person name="Goesmann A."/>
            <person name="Henrissat B."/>
            <person name="Duncan S.H."/>
            <person name="Flint H.J."/>
        </authorList>
    </citation>
    <scope>NUCLEOTIDE SEQUENCE</scope>
    <source>
        <strain evidence="2">CCM 7403</strain>
    </source>
</reference>
<feature type="signal peptide" evidence="1">
    <location>
        <begin position="1"/>
        <end position="20"/>
    </location>
</feature>
<sequence>MAKRWFAATLSIAVLFGVGACSNEKTQATSQANSPVADSERADPSAALVAHLRDTSSARYEPFETPKDMLSDADVAIMGEVVSVELAMIRNEFDGQGGVVVGVRPLEVWKEPKGEPAELTYFVVRRAKNVGVEPFRAGLPVGHNVAIFGYTSDVQFIEGDPGQPILEPAPQGLFIETDAGLANVYAPGDDGWPEIKTIKDLAASIQ</sequence>
<reference evidence="3 4" key="1">
    <citation type="journal article" date="2008" name="Int. J. Syst. Evol. Microbiol.">
        <title>Nocardioides daphniae sp. nov., isolated from Daphnia cucullata (Crustacea: Cladocera).</title>
        <authorList>
            <person name="Toth E.M."/>
            <person name="Keki Z."/>
            <person name="Homonnay Z.G."/>
            <person name="Borsodi A.K."/>
            <person name="Marialigeti K."/>
            <person name="Schumann P."/>
        </authorList>
    </citation>
    <scope>NUCLEOTIDE SEQUENCE [LARGE SCALE GENOMIC DNA]</scope>
    <source>
        <strain evidence="3 4">JCM 16608</strain>
    </source>
</reference>
<dbReference type="EMBL" id="CP038462">
    <property type="protein sequence ID" value="QCC76042.1"/>
    <property type="molecule type" value="Genomic_DNA"/>
</dbReference>
<evidence type="ECO:0000313" key="2">
    <source>
        <dbReference type="EMBL" id="GGD10814.1"/>
    </source>
</evidence>
<keyword evidence="1" id="KW-0732">Signal</keyword>
<evidence type="ECO:0000313" key="4">
    <source>
        <dbReference type="Proteomes" id="UP000297025"/>
    </source>
</evidence>
<reference evidence="2" key="5">
    <citation type="submission" date="2024-05" db="EMBL/GenBank/DDBJ databases">
        <authorList>
            <person name="Sun Q."/>
            <person name="Sedlacek I."/>
        </authorList>
    </citation>
    <scope>NUCLEOTIDE SEQUENCE</scope>
    <source>
        <strain evidence="2">CCM 7403</strain>
    </source>
</reference>
<dbReference type="PROSITE" id="PS51257">
    <property type="entry name" value="PROKAR_LIPOPROTEIN"/>
    <property type="match status" value="1"/>
</dbReference>
<keyword evidence="5" id="KW-1185">Reference proteome</keyword>
<name>A0A4P7U7B2_9ACTN</name>
<reference evidence="3" key="4">
    <citation type="submission" date="2019-03" db="EMBL/GenBank/DDBJ databases">
        <authorList>
            <person name="Huang Y."/>
        </authorList>
    </citation>
    <scope>NUCLEOTIDE SEQUENCE</scope>
    <source>
        <strain evidence="3">JCM 16608</strain>
    </source>
</reference>
<dbReference type="EMBL" id="BMCK01000001">
    <property type="protein sequence ID" value="GGD10814.1"/>
    <property type="molecule type" value="Genomic_DNA"/>
</dbReference>
<reference evidence="5" key="3">
    <citation type="journal article" date="2019" name="Int. J. Syst. Evol. Microbiol.">
        <title>The Global Catalogue of Microorganisms (GCM) 10K type strain sequencing project: providing services to taxonomists for standard genome sequencing and annotation.</title>
        <authorList>
            <consortium name="The Broad Institute Genomics Platform"/>
            <consortium name="The Broad Institute Genome Sequencing Center for Infectious Disease"/>
            <person name="Wu L."/>
            <person name="Ma J."/>
        </authorList>
    </citation>
    <scope>NUCLEOTIDE SEQUENCE [LARGE SCALE GENOMIC DNA]</scope>
    <source>
        <strain evidence="5">CCM 7403</strain>
    </source>
</reference>
<dbReference type="OrthoDB" id="9863790at2"/>
<dbReference type="AlphaFoldDB" id="A0A4P7U7B2"/>
<protein>
    <submittedName>
        <fullName evidence="3">Uncharacterized protein</fullName>
    </submittedName>
</protein>
<accession>A0A4P7U7B2</accession>
<gene>
    <name evidence="3" type="ORF">E2C04_00445</name>
    <name evidence="2" type="ORF">GCM10007231_06990</name>
</gene>
<dbReference type="Proteomes" id="UP000297025">
    <property type="component" value="Chromosome"/>
</dbReference>
<dbReference type="RefSeq" id="WP_135831092.1">
    <property type="nucleotide sequence ID" value="NZ_BMCK01000001.1"/>
</dbReference>
<dbReference type="KEGG" id="ndp:E2C04_00445"/>
<dbReference type="Proteomes" id="UP000630594">
    <property type="component" value="Unassembled WGS sequence"/>
</dbReference>